<proteinExistence type="predicted"/>
<dbReference type="RefSeq" id="WP_068811723.1">
    <property type="nucleotide sequence ID" value="NZ_BMIY01000009.1"/>
</dbReference>
<dbReference type="Proteomes" id="UP000627715">
    <property type="component" value="Unassembled WGS sequence"/>
</dbReference>
<protein>
    <recommendedName>
        <fullName evidence="3">SPOR domain-containing protein</fullName>
    </recommendedName>
</protein>
<organism evidence="1 2">
    <name type="scientific">Pseudohongiella nitratireducens</name>
    <dbReference type="NCBI Taxonomy" id="1768907"/>
    <lineage>
        <taxon>Bacteria</taxon>
        <taxon>Pseudomonadati</taxon>
        <taxon>Pseudomonadota</taxon>
        <taxon>Gammaproteobacteria</taxon>
        <taxon>Pseudomonadales</taxon>
        <taxon>Pseudohongiellaceae</taxon>
        <taxon>Pseudohongiella</taxon>
    </lineage>
</organism>
<reference evidence="1" key="2">
    <citation type="submission" date="2020-09" db="EMBL/GenBank/DDBJ databases">
        <authorList>
            <person name="Sun Q."/>
            <person name="Zhou Y."/>
        </authorList>
    </citation>
    <scope>NUCLEOTIDE SEQUENCE</scope>
    <source>
        <strain evidence="1">CGMCC 1.15425</strain>
    </source>
</reference>
<dbReference type="AlphaFoldDB" id="A0A916QLW4"/>
<keyword evidence="2" id="KW-1185">Reference proteome</keyword>
<sequence>MKSLAGLLLVGNLLLALWFVLRPGAPQESAAGSLDTVGEVADLSVRPDAACLFVGPVQEERLVRDIRNIHSGWQMVTRSVPGEIRYRVYVMPVSVVAEAQESEADGLLAGVREMLQESGLDDVESYQMLNGQLAGAVSFGLFAERENAQRLLVRLIESGIEAQMTEEPRLNEQSWLAELASEVPSRALSAMENLLLTRPEMNIEQNLCEMFALRE</sequence>
<evidence type="ECO:0000313" key="2">
    <source>
        <dbReference type="Proteomes" id="UP000627715"/>
    </source>
</evidence>
<reference evidence="1" key="1">
    <citation type="journal article" date="2014" name="Int. J. Syst. Evol. Microbiol.">
        <title>Complete genome sequence of Corynebacterium casei LMG S-19264T (=DSM 44701T), isolated from a smear-ripened cheese.</title>
        <authorList>
            <consortium name="US DOE Joint Genome Institute (JGI-PGF)"/>
            <person name="Walter F."/>
            <person name="Albersmeier A."/>
            <person name="Kalinowski J."/>
            <person name="Ruckert C."/>
        </authorList>
    </citation>
    <scope>NUCLEOTIDE SEQUENCE</scope>
    <source>
        <strain evidence="1">CGMCC 1.15425</strain>
    </source>
</reference>
<name>A0A916QLW4_9GAMM</name>
<gene>
    <name evidence="1" type="ORF">GCM10011403_21000</name>
</gene>
<comment type="caution">
    <text evidence="1">The sequence shown here is derived from an EMBL/GenBank/DDBJ whole genome shotgun (WGS) entry which is preliminary data.</text>
</comment>
<evidence type="ECO:0000313" key="1">
    <source>
        <dbReference type="EMBL" id="GFZ77862.1"/>
    </source>
</evidence>
<evidence type="ECO:0008006" key="3">
    <source>
        <dbReference type="Google" id="ProtNLM"/>
    </source>
</evidence>
<dbReference type="EMBL" id="BMIY01000009">
    <property type="protein sequence ID" value="GFZ77862.1"/>
    <property type="molecule type" value="Genomic_DNA"/>
</dbReference>
<accession>A0A916QLW4</accession>